<feature type="chain" id="PRO_5047329627" evidence="2">
    <location>
        <begin position="24"/>
        <end position="170"/>
    </location>
</feature>
<proteinExistence type="predicted"/>
<dbReference type="EMBL" id="JAGEOK010000021">
    <property type="protein sequence ID" value="MBO2441838.1"/>
    <property type="molecule type" value="Genomic_DNA"/>
</dbReference>
<name>A0ABS3R6J6_9ACTN</name>
<feature type="signal peptide" evidence="2">
    <location>
        <begin position="1"/>
        <end position="23"/>
    </location>
</feature>
<keyword evidence="4" id="KW-1185">Reference proteome</keyword>
<evidence type="ECO:0000256" key="1">
    <source>
        <dbReference type="SAM" id="MobiDB-lite"/>
    </source>
</evidence>
<feature type="compositionally biased region" description="Low complexity" evidence="1">
    <location>
        <begin position="23"/>
        <end position="73"/>
    </location>
</feature>
<reference evidence="3 4" key="1">
    <citation type="submission" date="2021-03" db="EMBL/GenBank/DDBJ databases">
        <authorList>
            <person name="Kanchanasin P."/>
            <person name="Saeng-In P."/>
            <person name="Phongsopitanun W."/>
            <person name="Yuki M."/>
            <person name="Kudo T."/>
            <person name="Ohkuma M."/>
            <person name="Tanasupawat S."/>
        </authorList>
    </citation>
    <scope>NUCLEOTIDE SEQUENCE [LARGE SCALE GENOMIC DNA]</scope>
    <source>
        <strain evidence="3 4">L46</strain>
    </source>
</reference>
<sequence>MRSPLLAASAVLLLTLAACEGKAPSRTAPAPSAQASSTSAVPETSAASTAPAASSSPEPAGSATKPASPSRKPAAPRPKPVGPHTVCGEVKAANGDLLAAAVQTGRTTCATVLRVLRAYYRPSTPKQGSAGVATVDGWTCASNSSAESGRTGRVSSCRNGSTTIVADIIP</sequence>
<organism evidence="3 4">
    <name type="scientific">Actinomadura nitritigenes</name>
    <dbReference type="NCBI Taxonomy" id="134602"/>
    <lineage>
        <taxon>Bacteria</taxon>
        <taxon>Bacillati</taxon>
        <taxon>Actinomycetota</taxon>
        <taxon>Actinomycetes</taxon>
        <taxon>Streptosporangiales</taxon>
        <taxon>Thermomonosporaceae</taxon>
        <taxon>Actinomadura</taxon>
    </lineage>
</organism>
<evidence type="ECO:0000256" key="2">
    <source>
        <dbReference type="SAM" id="SignalP"/>
    </source>
</evidence>
<evidence type="ECO:0000313" key="4">
    <source>
        <dbReference type="Proteomes" id="UP000666915"/>
    </source>
</evidence>
<evidence type="ECO:0000313" key="3">
    <source>
        <dbReference type="EMBL" id="MBO2441838.1"/>
    </source>
</evidence>
<gene>
    <name evidence="3" type="ORF">J4557_30380</name>
</gene>
<protein>
    <submittedName>
        <fullName evidence="3">Uncharacterized protein</fullName>
    </submittedName>
</protein>
<feature type="region of interest" description="Disordered" evidence="1">
    <location>
        <begin position="23"/>
        <end position="86"/>
    </location>
</feature>
<dbReference type="PROSITE" id="PS51257">
    <property type="entry name" value="PROKAR_LIPOPROTEIN"/>
    <property type="match status" value="1"/>
</dbReference>
<dbReference type="RefSeq" id="WP_208270176.1">
    <property type="nucleotide sequence ID" value="NZ_BAAAGM010000043.1"/>
</dbReference>
<keyword evidence="2" id="KW-0732">Signal</keyword>
<comment type="caution">
    <text evidence="3">The sequence shown here is derived from an EMBL/GenBank/DDBJ whole genome shotgun (WGS) entry which is preliminary data.</text>
</comment>
<accession>A0ABS3R6J6</accession>
<dbReference type="Proteomes" id="UP000666915">
    <property type="component" value="Unassembled WGS sequence"/>
</dbReference>